<evidence type="ECO:0000313" key="6">
    <source>
        <dbReference type="Proteomes" id="UP001153292"/>
    </source>
</evidence>
<dbReference type="InterPro" id="IPR002919">
    <property type="entry name" value="TIL_dom"/>
</dbReference>
<proteinExistence type="predicted"/>
<keyword evidence="6" id="KW-1185">Reference proteome</keyword>
<keyword evidence="2" id="KW-1015">Disulfide bond</keyword>
<dbReference type="EMBL" id="OU963911">
    <property type="protein sequence ID" value="CAH0401053.1"/>
    <property type="molecule type" value="Genomic_DNA"/>
</dbReference>
<dbReference type="CDD" id="cd19941">
    <property type="entry name" value="TIL"/>
    <property type="match status" value="3"/>
</dbReference>
<dbReference type="SUPFAM" id="SSF57567">
    <property type="entry name" value="Serine protease inhibitors"/>
    <property type="match status" value="3"/>
</dbReference>
<evidence type="ECO:0000256" key="3">
    <source>
        <dbReference type="SAM" id="SignalP"/>
    </source>
</evidence>
<accession>A0ABN8AXM1</accession>
<feature type="signal peptide" evidence="3">
    <location>
        <begin position="1"/>
        <end position="19"/>
    </location>
</feature>
<evidence type="ECO:0000256" key="1">
    <source>
        <dbReference type="ARBA" id="ARBA00022690"/>
    </source>
</evidence>
<feature type="domain" description="TIL" evidence="4">
    <location>
        <begin position="91"/>
        <end position="145"/>
    </location>
</feature>
<keyword evidence="1" id="KW-0646">Protease inhibitor</keyword>
<evidence type="ECO:0000313" key="5">
    <source>
        <dbReference type="EMBL" id="CAH0401053.1"/>
    </source>
</evidence>
<gene>
    <name evidence="5" type="ORF">CHILSU_LOCUS4265</name>
</gene>
<dbReference type="Pfam" id="PF01826">
    <property type="entry name" value="TIL"/>
    <property type="match status" value="3"/>
</dbReference>
<dbReference type="Proteomes" id="UP001153292">
    <property type="component" value="Chromosome 18"/>
</dbReference>
<dbReference type="Gene3D" id="2.10.25.10">
    <property type="entry name" value="Laminin"/>
    <property type="match status" value="3"/>
</dbReference>
<dbReference type="InterPro" id="IPR036084">
    <property type="entry name" value="Ser_inhib-like_sf"/>
</dbReference>
<feature type="chain" id="PRO_5045039402" description="TIL domain-containing protein" evidence="3">
    <location>
        <begin position="20"/>
        <end position="234"/>
    </location>
</feature>
<dbReference type="PANTHER" id="PTHR23259:SF70">
    <property type="entry name" value="ACCESSORY GLAND PROTEIN ACP62F-RELATED"/>
    <property type="match status" value="1"/>
</dbReference>
<evidence type="ECO:0000256" key="2">
    <source>
        <dbReference type="ARBA" id="ARBA00023157"/>
    </source>
</evidence>
<feature type="domain" description="TIL" evidence="4">
    <location>
        <begin position="152"/>
        <end position="203"/>
    </location>
</feature>
<reference evidence="5" key="1">
    <citation type="submission" date="2021-12" db="EMBL/GenBank/DDBJ databases">
        <authorList>
            <person name="King R."/>
        </authorList>
    </citation>
    <scope>NUCLEOTIDE SEQUENCE</scope>
</reference>
<feature type="domain" description="TIL" evidence="4">
    <location>
        <begin position="29"/>
        <end position="83"/>
    </location>
</feature>
<evidence type="ECO:0000259" key="4">
    <source>
        <dbReference type="Pfam" id="PF01826"/>
    </source>
</evidence>
<organism evidence="5 6">
    <name type="scientific">Chilo suppressalis</name>
    <name type="common">Asiatic rice borer moth</name>
    <dbReference type="NCBI Taxonomy" id="168631"/>
    <lineage>
        <taxon>Eukaryota</taxon>
        <taxon>Metazoa</taxon>
        <taxon>Ecdysozoa</taxon>
        <taxon>Arthropoda</taxon>
        <taxon>Hexapoda</taxon>
        <taxon>Insecta</taxon>
        <taxon>Pterygota</taxon>
        <taxon>Neoptera</taxon>
        <taxon>Endopterygota</taxon>
        <taxon>Lepidoptera</taxon>
        <taxon>Glossata</taxon>
        <taxon>Ditrysia</taxon>
        <taxon>Pyraloidea</taxon>
        <taxon>Crambidae</taxon>
        <taxon>Crambinae</taxon>
        <taxon>Chilo</taxon>
    </lineage>
</organism>
<protein>
    <recommendedName>
        <fullName evidence="4">TIL domain-containing protein</fullName>
    </recommendedName>
</protein>
<dbReference type="PANTHER" id="PTHR23259">
    <property type="entry name" value="RIDDLE"/>
    <property type="match status" value="1"/>
</dbReference>
<dbReference type="InterPro" id="IPR051368">
    <property type="entry name" value="SerProtInhib-TIL_Domain"/>
</dbReference>
<sequence length="234" mass="24510">MSNNKVIILLAVGWVLALSGGIYIAKEECPQNEEYLLCGSACPFNCTDPVGPVLCSDDCVEGCFCKSGYLRNENGTCVTSDTCVGDKIPVCGVNEEFLSCGSACPGTCSVPEPVVCGLACSMGCFCKSGFVRDTKNNVCVTLDNCPAEQCLNQNEVYDICNAACEPSCSDPEPICTKVCTGGCICATGFLRDDNGTCVTINKCPGGNSTDPSLLTSYMNMINKILHLSGMPSAA</sequence>
<keyword evidence="3" id="KW-0732">Signal</keyword>
<name>A0ABN8AXM1_CHISP</name>